<feature type="transmembrane region" description="Helical" evidence="10">
    <location>
        <begin position="258"/>
        <end position="275"/>
    </location>
</feature>
<keyword evidence="2" id="KW-1003">Cell membrane</keyword>
<dbReference type="Pfam" id="PF02949">
    <property type="entry name" value="7tm_6"/>
    <property type="match status" value="1"/>
</dbReference>
<evidence type="ECO:0000256" key="4">
    <source>
        <dbReference type="ARBA" id="ARBA00022692"/>
    </source>
</evidence>
<protein>
    <recommendedName>
        <fullName evidence="10">Odorant receptor</fullName>
    </recommendedName>
</protein>
<feature type="transmembrane region" description="Helical" evidence="10">
    <location>
        <begin position="318"/>
        <end position="342"/>
    </location>
</feature>
<dbReference type="KEGG" id="dvv:114340343"/>
<evidence type="ECO:0000256" key="2">
    <source>
        <dbReference type="ARBA" id="ARBA00022475"/>
    </source>
</evidence>
<proteinExistence type="inferred from homology"/>
<keyword evidence="6 10" id="KW-1133">Transmembrane helix</keyword>
<evidence type="ECO:0000256" key="3">
    <source>
        <dbReference type="ARBA" id="ARBA00022606"/>
    </source>
</evidence>
<accession>A0A6P7GLR4</accession>
<keyword evidence="12" id="KW-1185">Reference proteome</keyword>
<evidence type="ECO:0000313" key="11">
    <source>
        <dbReference type="EnsemblMetazoa" id="XP_028146887.1"/>
    </source>
</evidence>
<keyword evidence="5 10" id="KW-0552">Olfaction</keyword>
<dbReference type="InParanoid" id="A0A6P7GLR4"/>
<keyword evidence="8 10" id="KW-0675">Receptor</keyword>
<evidence type="ECO:0000256" key="9">
    <source>
        <dbReference type="ARBA" id="ARBA00023224"/>
    </source>
</evidence>
<comment type="subcellular location">
    <subcellularLocation>
        <location evidence="1 10">Cell membrane</location>
        <topology evidence="1 10">Multi-pass membrane protein</topology>
    </subcellularLocation>
</comment>
<dbReference type="GO" id="GO:0005549">
    <property type="term" value="F:odorant binding"/>
    <property type="evidence" value="ECO:0007669"/>
    <property type="project" value="InterPro"/>
</dbReference>
<keyword evidence="3 10" id="KW-0716">Sensory transduction</keyword>
<dbReference type="RefSeq" id="XP_028146887.1">
    <property type="nucleotide sequence ID" value="XM_028291086.1"/>
</dbReference>
<organism evidence="13">
    <name type="scientific">Diabrotica virgifera virgifera</name>
    <name type="common">western corn rootworm</name>
    <dbReference type="NCBI Taxonomy" id="50390"/>
    <lineage>
        <taxon>Eukaryota</taxon>
        <taxon>Metazoa</taxon>
        <taxon>Ecdysozoa</taxon>
        <taxon>Arthropoda</taxon>
        <taxon>Hexapoda</taxon>
        <taxon>Insecta</taxon>
        <taxon>Pterygota</taxon>
        <taxon>Neoptera</taxon>
        <taxon>Endopterygota</taxon>
        <taxon>Coleoptera</taxon>
        <taxon>Polyphaga</taxon>
        <taxon>Cucujiformia</taxon>
        <taxon>Chrysomeloidea</taxon>
        <taxon>Chrysomelidae</taxon>
        <taxon>Galerucinae</taxon>
        <taxon>Diabroticina</taxon>
        <taxon>Diabroticites</taxon>
        <taxon>Diabrotica</taxon>
    </lineage>
</organism>
<dbReference type="OrthoDB" id="6814414at2759"/>
<dbReference type="GeneID" id="114340343"/>
<evidence type="ECO:0000256" key="8">
    <source>
        <dbReference type="ARBA" id="ARBA00023170"/>
    </source>
</evidence>
<sequence length="350" mass="39806">MLSASQSIGAVAYQCYVHFEDNNVVFEGIIALADFVGYGFTYVNFKLNAEKIKSCTEKMSSVFQKFCGEHVLMEAEQEVKLVTKALLFYTCGGVVINSVLPMLEFKSCQETRVSDYYRIHDPCGMPVRTWYPFDSTQTGQYYFLVILHAYTCLAIASTVLCITMTLVGLMIHIIAQLRYLQYCILHAFDFDIDDPCLLRRKLHFCIQYHVTVINYATEVFGNFSLMLIVHVSLTSLVMGSLCFQIVYAENASDKLRFMLHLGGWVTMLFITCYYSQQIINESVSVADAAFDSKWYNAPLSSKRCLILIMMRSQKPLKLSAASVTVLSLQSFLLITKTAYSYFTLLLSMEQ</sequence>
<reference evidence="11" key="2">
    <citation type="submission" date="2025-05" db="UniProtKB">
        <authorList>
            <consortium name="EnsemblMetazoa"/>
        </authorList>
    </citation>
    <scope>IDENTIFICATION</scope>
</reference>
<evidence type="ECO:0000256" key="6">
    <source>
        <dbReference type="ARBA" id="ARBA00022989"/>
    </source>
</evidence>
<comment type="similarity">
    <text evidence="10">Belongs to the insect chemoreceptor superfamily. Heteromeric odorant receptor channel (TC 1.A.69) family.</text>
</comment>
<evidence type="ECO:0000256" key="1">
    <source>
        <dbReference type="ARBA" id="ARBA00004651"/>
    </source>
</evidence>
<dbReference type="InterPro" id="IPR004117">
    <property type="entry name" value="7tm6_olfct_rcpt"/>
</dbReference>
<dbReference type="GO" id="GO:0005886">
    <property type="term" value="C:plasma membrane"/>
    <property type="evidence" value="ECO:0007669"/>
    <property type="project" value="UniProtKB-SubCell"/>
</dbReference>
<feature type="transmembrane region" description="Helical" evidence="10">
    <location>
        <begin position="223"/>
        <end position="246"/>
    </location>
</feature>
<evidence type="ECO:0000313" key="12">
    <source>
        <dbReference type="Proteomes" id="UP001652700"/>
    </source>
</evidence>
<dbReference type="AlphaFoldDB" id="A0A6P7GLR4"/>
<keyword evidence="7 10" id="KW-0472">Membrane</keyword>
<dbReference type="FunCoup" id="A0A6P7GLR4">
    <property type="interactions" value="57"/>
</dbReference>
<evidence type="ECO:0000256" key="10">
    <source>
        <dbReference type="RuleBase" id="RU351113"/>
    </source>
</evidence>
<keyword evidence="4 10" id="KW-0812">Transmembrane</keyword>
<dbReference type="EnsemblMetazoa" id="XM_028291086.2">
    <property type="protein sequence ID" value="XP_028146887.1"/>
    <property type="gene ID" value="LOC114340343"/>
</dbReference>
<evidence type="ECO:0000256" key="5">
    <source>
        <dbReference type="ARBA" id="ARBA00022725"/>
    </source>
</evidence>
<evidence type="ECO:0000313" key="13">
    <source>
        <dbReference type="RefSeq" id="XP_028146887.1"/>
    </source>
</evidence>
<dbReference type="PANTHER" id="PTHR21137">
    <property type="entry name" value="ODORANT RECEPTOR"/>
    <property type="match status" value="1"/>
</dbReference>
<gene>
    <name evidence="13" type="primary">LOC114340343</name>
</gene>
<dbReference type="Proteomes" id="UP001652700">
    <property type="component" value="Unplaced"/>
</dbReference>
<keyword evidence="9 10" id="KW-0807">Transducer</keyword>
<feature type="transmembrane region" description="Helical" evidence="10">
    <location>
        <begin position="141"/>
        <end position="171"/>
    </location>
</feature>
<dbReference type="PANTHER" id="PTHR21137:SF35">
    <property type="entry name" value="ODORANT RECEPTOR 19A-RELATED"/>
    <property type="match status" value="1"/>
</dbReference>
<dbReference type="GO" id="GO:0007165">
    <property type="term" value="P:signal transduction"/>
    <property type="evidence" value="ECO:0007669"/>
    <property type="project" value="UniProtKB-KW"/>
</dbReference>
<comment type="caution">
    <text evidence="10">Lacks conserved residue(s) required for the propagation of feature annotation.</text>
</comment>
<name>A0A6P7GLR4_DIAVI</name>
<dbReference type="GO" id="GO:0004984">
    <property type="term" value="F:olfactory receptor activity"/>
    <property type="evidence" value="ECO:0007669"/>
    <property type="project" value="InterPro"/>
</dbReference>
<reference evidence="13" key="1">
    <citation type="submission" date="2025-04" db="UniProtKB">
        <authorList>
            <consortium name="RefSeq"/>
        </authorList>
    </citation>
    <scope>IDENTIFICATION</scope>
    <source>
        <tissue evidence="13">Whole insect</tissue>
    </source>
</reference>
<evidence type="ECO:0000256" key="7">
    <source>
        <dbReference type="ARBA" id="ARBA00023136"/>
    </source>
</evidence>